<protein>
    <submittedName>
        <fullName evidence="1">Type I-U CRISPR-associated protein Csx17</fullName>
    </submittedName>
</protein>
<accession>A0A5B8XVW3</accession>
<dbReference type="AlphaFoldDB" id="A0A5B8XVW3"/>
<dbReference type="NCBIfam" id="TIGR04113">
    <property type="entry name" value="cas_csx17"/>
    <property type="match status" value="1"/>
</dbReference>
<organism evidence="1 2">
    <name type="scientific">Microvenator marinus</name>
    <dbReference type="NCBI Taxonomy" id="2600177"/>
    <lineage>
        <taxon>Bacteria</taxon>
        <taxon>Deltaproteobacteria</taxon>
        <taxon>Bradymonadales</taxon>
        <taxon>Microvenatoraceae</taxon>
        <taxon>Microvenator</taxon>
    </lineage>
</organism>
<dbReference type="EMBL" id="CP042467">
    <property type="protein sequence ID" value="QED29311.1"/>
    <property type="molecule type" value="Genomic_DNA"/>
</dbReference>
<evidence type="ECO:0000313" key="1">
    <source>
        <dbReference type="EMBL" id="QED29311.1"/>
    </source>
</evidence>
<dbReference type="Proteomes" id="UP000321595">
    <property type="component" value="Chromosome"/>
</dbReference>
<dbReference type="InterPro" id="IPR026483">
    <property type="entry name" value="Cas_Csx17"/>
</dbReference>
<gene>
    <name evidence="1" type="primary">csx17</name>
    <name evidence="1" type="ORF">FRD01_19150</name>
</gene>
<proteinExistence type="predicted"/>
<reference evidence="1 2" key="1">
    <citation type="submission" date="2019-08" db="EMBL/GenBank/DDBJ databases">
        <authorList>
            <person name="Liang Q."/>
        </authorList>
    </citation>
    <scope>NUCLEOTIDE SEQUENCE [LARGE SCALE GENOMIC DNA]</scope>
    <source>
        <strain evidence="1 2">V1718</strain>
    </source>
</reference>
<name>A0A5B8XVW3_9DELT</name>
<dbReference type="OrthoDB" id="441343at2"/>
<dbReference type="RefSeq" id="WP_146962544.1">
    <property type="nucleotide sequence ID" value="NZ_CP042467.1"/>
</dbReference>
<dbReference type="KEGG" id="bbae:FRD01_19150"/>
<sequence length="702" mass="77520">MFELELKGCRTRPLAHYLKSIAVLRLVSQQVDPEARGFWRSDHFVLQSSLDREELLSFFAHGYEPSPIIAPWNGGSGFYPKDNSTALETILGSTAPRFSRYQESIRAAQRVVEEFGLDGKPDSDTKGELINQMRNRLPDDAVEWIDAALVMTTELSSGDFKDVPKFPPVLGTGGNDGRLEFTNNFMQRLLDALSPNGEPLEGSLGWLASALFEDLTQIAGSGAIGQFYPSAAGGANSTTGFEGNSAFNVWDFILMMEGAIAFSSAAVKRLEADPNGALSAPFVVRQTTSGYASSSDQDKSRAEMWLPLWEEPASFPSIQALLGEGRARVGRRNASNGLDFARAVALLGIDRGITAFERYGFQERNGLSTFAIPLSRFEVRPNPDVELLRSIDAWLSIFLSRAGGEHAPGSVRRVGRQLEDAVMKMTQRPGHSSTQDVLVALGRAQAALSNSHKWAQENVRPMPELKENWLERASDNSSEWRLASALASIQVNGHGKLRTAIEPVTDKGDWVKEYTPDHVREGNVEDLLHGLLHRWLLELENKPSREPQSANPNPNWFVEASRFARLEDINHFLNHQVDEARLYDLIRALMLVKPVEDTKQAESDVIVPLDYGIVRLAHSPWLVREVGPSRDPAILRQLVAGKNGVISAGRRLKVSGLAPAVNTKDIDVSQTRAKRIAAVIAFPISLQSINKIADYILKPKQD</sequence>
<keyword evidence="2" id="KW-1185">Reference proteome</keyword>
<evidence type="ECO:0000313" key="2">
    <source>
        <dbReference type="Proteomes" id="UP000321595"/>
    </source>
</evidence>